<proteinExistence type="predicted"/>
<dbReference type="EMBL" id="GG704916">
    <property type="protein sequence ID" value="EAS33152.3"/>
    <property type="molecule type" value="Genomic_DNA"/>
</dbReference>
<evidence type="ECO:0000313" key="1">
    <source>
        <dbReference type="EMBL" id="EAS33152.3"/>
    </source>
</evidence>
<keyword evidence="2" id="KW-1185">Reference proteome</keyword>
<dbReference type="KEGG" id="cim:CIMG_04176"/>
<reference evidence="2" key="2">
    <citation type="journal article" date="2010" name="Genome Res.">
        <title>Population genomic sequencing of Coccidioides fungi reveals recent hybridization and transposon control.</title>
        <authorList>
            <person name="Neafsey D.E."/>
            <person name="Barker B.M."/>
            <person name="Sharpton T.J."/>
            <person name="Stajich J.E."/>
            <person name="Park D.J."/>
            <person name="Whiston E."/>
            <person name="Hung C.-Y."/>
            <person name="McMahan C."/>
            <person name="White J."/>
            <person name="Sykes S."/>
            <person name="Heiman D."/>
            <person name="Young S."/>
            <person name="Zeng Q."/>
            <person name="Abouelleil A."/>
            <person name="Aftuck L."/>
            <person name="Bessette D."/>
            <person name="Brown A."/>
            <person name="FitzGerald M."/>
            <person name="Lui A."/>
            <person name="Macdonald J.P."/>
            <person name="Priest M."/>
            <person name="Orbach M.J."/>
            <person name="Galgiani J.N."/>
            <person name="Kirkland T.N."/>
            <person name="Cole G.T."/>
            <person name="Birren B.W."/>
            <person name="Henn M.R."/>
            <person name="Taylor J.W."/>
            <person name="Rounsley S.D."/>
        </authorList>
    </citation>
    <scope>GENOME REANNOTATION</scope>
    <source>
        <strain evidence="2">RS</strain>
    </source>
</reference>
<sequence length="159" mass="17307">MFHLLKKGVAAWKDADDALDDEGTVGCPSAQCSLTVPLTNCELPVLDGYKGSKSFPMQFTNTCRPPSTRPLNNARPNPSTEAWAWANHESYISATPMHRPSDFRPLRSSMCLLFFFSPFSSSACPTPLFLCCARGHPFSVSIRIGNQGSTGTAYPVTLS</sequence>
<dbReference type="Proteomes" id="UP000001261">
    <property type="component" value="Unassembled WGS sequence"/>
</dbReference>
<protein>
    <submittedName>
        <fullName evidence="1">Uncharacterized protein</fullName>
    </submittedName>
</protein>
<gene>
    <name evidence="1" type="ORF">CIMG_04176</name>
</gene>
<dbReference type="VEuPathDB" id="FungiDB:CIMG_04176"/>
<name>J3KCY4_COCIM</name>
<reference evidence="2" key="1">
    <citation type="journal article" date="2009" name="Genome Res.">
        <title>Comparative genomic analyses of the human fungal pathogens Coccidioides and their relatives.</title>
        <authorList>
            <person name="Sharpton T.J."/>
            <person name="Stajich J.E."/>
            <person name="Rounsley S.D."/>
            <person name="Gardner M.J."/>
            <person name="Wortman J.R."/>
            <person name="Jordar V.S."/>
            <person name="Maiti R."/>
            <person name="Kodira C.D."/>
            <person name="Neafsey D.E."/>
            <person name="Zeng Q."/>
            <person name="Hung C.-Y."/>
            <person name="McMahan C."/>
            <person name="Muszewska A."/>
            <person name="Grynberg M."/>
            <person name="Mandel M.A."/>
            <person name="Kellner E.M."/>
            <person name="Barker B.M."/>
            <person name="Galgiani J.N."/>
            <person name="Orbach M.J."/>
            <person name="Kirkland T.N."/>
            <person name="Cole G.T."/>
            <person name="Henn M.R."/>
            <person name="Birren B.W."/>
            <person name="Taylor J.W."/>
        </authorList>
    </citation>
    <scope>NUCLEOTIDE SEQUENCE [LARGE SCALE GENOMIC DNA]</scope>
    <source>
        <strain evidence="2">RS</strain>
    </source>
</reference>
<organism evidence="1 2">
    <name type="scientific">Coccidioides immitis (strain RS)</name>
    <name type="common">Valley fever fungus</name>
    <dbReference type="NCBI Taxonomy" id="246410"/>
    <lineage>
        <taxon>Eukaryota</taxon>
        <taxon>Fungi</taxon>
        <taxon>Dikarya</taxon>
        <taxon>Ascomycota</taxon>
        <taxon>Pezizomycotina</taxon>
        <taxon>Eurotiomycetes</taxon>
        <taxon>Eurotiomycetidae</taxon>
        <taxon>Onygenales</taxon>
        <taxon>Onygenaceae</taxon>
        <taxon>Coccidioides</taxon>
    </lineage>
</organism>
<evidence type="ECO:0000313" key="2">
    <source>
        <dbReference type="Proteomes" id="UP000001261"/>
    </source>
</evidence>
<dbReference type="InParanoid" id="J3KCY4"/>
<dbReference type="RefSeq" id="XP_001244735.2">
    <property type="nucleotide sequence ID" value="XM_001244734.2"/>
</dbReference>
<dbReference type="GeneID" id="4562710"/>
<dbReference type="AlphaFoldDB" id="J3KCY4"/>
<accession>J3KCY4</accession>